<feature type="compositionally biased region" description="Basic and acidic residues" evidence="2">
    <location>
        <begin position="61"/>
        <end position="72"/>
    </location>
</feature>
<name>A0A081AWH4_PHYNI</name>
<dbReference type="PROSITE" id="PS51143">
    <property type="entry name" value="MT_A70"/>
    <property type="match status" value="1"/>
</dbReference>
<organism evidence="3 4">
    <name type="scientific">Phytophthora nicotianae P1976</name>
    <dbReference type="NCBI Taxonomy" id="1317066"/>
    <lineage>
        <taxon>Eukaryota</taxon>
        <taxon>Sar</taxon>
        <taxon>Stramenopiles</taxon>
        <taxon>Oomycota</taxon>
        <taxon>Peronosporomycetes</taxon>
        <taxon>Peronosporales</taxon>
        <taxon>Peronosporaceae</taxon>
        <taxon>Phytophthora</taxon>
    </lineage>
</organism>
<evidence type="ECO:0000313" key="4">
    <source>
        <dbReference type="Proteomes" id="UP000028582"/>
    </source>
</evidence>
<comment type="caution">
    <text evidence="3">The sequence shown here is derived from an EMBL/GenBank/DDBJ whole genome shotgun (WGS) entry which is preliminary data.</text>
</comment>
<reference evidence="3 4" key="1">
    <citation type="submission" date="2013-11" db="EMBL/GenBank/DDBJ databases">
        <title>The Genome Sequence of Phytophthora parasitica P1976.</title>
        <authorList>
            <consortium name="The Broad Institute Genomics Platform"/>
            <person name="Russ C."/>
            <person name="Tyler B."/>
            <person name="Panabieres F."/>
            <person name="Shan W."/>
            <person name="Tripathy S."/>
            <person name="Grunwald N."/>
            <person name="Machado M."/>
            <person name="Johnson C.S."/>
            <person name="Walker B."/>
            <person name="Young S."/>
            <person name="Zeng Q."/>
            <person name="Gargeya S."/>
            <person name="Fitzgerald M."/>
            <person name="Haas B."/>
            <person name="Abouelleil A."/>
            <person name="Allen A.W."/>
            <person name="Alvarado L."/>
            <person name="Arachchi H.M."/>
            <person name="Berlin A.M."/>
            <person name="Chapman S.B."/>
            <person name="Gainer-Dewar J."/>
            <person name="Goldberg J."/>
            <person name="Griggs A."/>
            <person name="Gujja S."/>
            <person name="Hansen M."/>
            <person name="Howarth C."/>
            <person name="Imamovic A."/>
            <person name="Ireland A."/>
            <person name="Larimer J."/>
            <person name="McCowan C."/>
            <person name="Murphy C."/>
            <person name="Pearson M."/>
            <person name="Poon T.W."/>
            <person name="Priest M."/>
            <person name="Roberts A."/>
            <person name="Saif S."/>
            <person name="Shea T."/>
            <person name="Sisk P."/>
            <person name="Sykes S."/>
            <person name="Wortman J."/>
            <person name="Nusbaum C."/>
            <person name="Birren B."/>
        </authorList>
    </citation>
    <scope>NUCLEOTIDE SEQUENCE [LARGE SCALE GENOMIC DNA]</scope>
    <source>
        <strain evidence="3 4">P1976</strain>
    </source>
</reference>
<dbReference type="GO" id="GO:0008168">
    <property type="term" value="F:methyltransferase activity"/>
    <property type="evidence" value="ECO:0007669"/>
    <property type="project" value="TreeGrafter"/>
</dbReference>
<protein>
    <recommendedName>
        <fullName evidence="5">Methyltransferase-like protein 4</fullName>
    </recommendedName>
</protein>
<evidence type="ECO:0000313" key="3">
    <source>
        <dbReference type="EMBL" id="ETO83235.1"/>
    </source>
</evidence>
<dbReference type="Proteomes" id="UP000028582">
    <property type="component" value="Unassembled WGS sequence"/>
</dbReference>
<proteinExistence type="inferred from homology"/>
<evidence type="ECO:0000256" key="1">
    <source>
        <dbReference type="PROSITE-ProRule" id="PRU00489"/>
    </source>
</evidence>
<dbReference type="SUPFAM" id="SSF53335">
    <property type="entry name" value="S-adenosyl-L-methionine-dependent methyltransferases"/>
    <property type="match status" value="1"/>
</dbReference>
<evidence type="ECO:0008006" key="5">
    <source>
        <dbReference type="Google" id="ProtNLM"/>
    </source>
</evidence>
<dbReference type="OrthoDB" id="61116at2759"/>
<dbReference type="GO" id="GO:0005634">
    <property type="term" value="C:nucleus"/>
    <property type="evidence" value="ECO:0007669"/>
    <property type="project" value="TreeGrafter"/>
</dbReference>
<dbReference type="InterPro" id="IPR007757">
    <property type="entry name" value="MT-A70-like"/>
</dbReference>
<dbReference type="Pfam" id="PF05063">
    <property type="entry name" value="MT-A70"/>
    <property type="match status" value="1"/>
</dbReference>
<dbReference type="PANTHER" id="PTHR12829">
    <property type="entry name" value="N6-ADENOSINE-METHYLTRANSFERASE"/>
    <property type="match status" value="1"/>
</dbReference>
<dbReference type="InterPro" id="IPR029063">
    <property type="entry name" value="SAM-dependent_MTases_sf"/>
</dbReference>
<dbReference type="AlphaFoldDB" id="A0A081AWH4"/>
<sequence length="382" mass="43664">MRMQLKVSCVNHAALVNGYYMGKLSLREDSLQVPSASFIRPTSANTSAEVSAAAARRQRKRETASRRRAERLEELTSQGKFVPLSDRVRNALENAYKHFGGARFVLRDFYPNFPAGADALPDVIKTLQEMPSTEGLDDGSIHRNETDCLQVATVNDAQVVLPAGSSFAQRDVRTLHQLALGQHKLILMDPPWQNKSVSRGKRYNTFDHTDLLRINIPHIADPNECILAVWVTNRPRYMTYLREQALPSWGFTYHACWYWLKLSKNGELVTPLDSTHRLPVETLLVAYRAKDQKHEQLLRRRLGEKMRIVVSIPLRHSWKPPPECFFDKDIMSTSHRKVELFARELRPHCTSIGNEVLKFQFSNLFGSTLQHDKPFINSTSSL</sequence>
<dbReference type="EMBL" id="ANJA01000527">
    <property type="protein sequence ID" value="ETO83235.1"/>
    <property type="molecule type" value="Genomic_DNA"/>
</dbReference>
<evidence type="ECO:0000256" key="2">
    <source>
        <dbReference type="SAM" id="MobiDB-lite"/>
    </source>
</evidence>
<comment type="similarity">
    <text evidence="1">Belongs to the MT-A70-like family.</text>
</comment>
<accession>A0A081AWH4</accession>
<gene>
    <name evidence="3" type="ORF">F444_02695</name>
</gene>
<dbReference type="PANTHER" id="PTHR12829:SF4">
    <property type="entry name" value="N(6)-ADENINE-SPECIFIC METHYLTRANSFERASE METTL4"/>
    <property type="match status" value="1"/>
</dbReference>
<feature type="region of interest" description="Disordered" evidence="2">
    <location>
        <begin position="49"/>
        <end position="72"/>
    </location>
</feature>